<dbReference type="EMBL" id="SUMC01000212">
    <property type="protein sequence ID" value="TJZ94587.1"/>
    <property type="molecule type" value="Genomic_DNA"/>
</dbReference>
<dbReference type="SUPFAM" id="SSF47413">
    <property type="entry name" value="lambda repressor-like DNA-binding domains"/>
    <property type="match status" value="1"/>
</dbReference>
<dbReference type="InterPro" id="IPR010359">
    <property type="entry name" value="IrrE_HExxH"/>
</dbReference>
<name>A0A4U0RHE7_9ACTN</name>
<accession>A0A4U0RHE7</accession>
<keyword evidence="4" id="KW-1185">Reference proteome</keyword>
<protein>
    <submittedName>
        <fullName evidence="3">ImmA/IrrE family metallo-endopeptidase</fullName>
    </submittedName>
</protein>
<dbReference type="PANTHER" id="PTHR43236:SF1">
    <property type="entry name" value="BLL7220 PROTEIN"/>
    <property type="match status" value="1"/>
</dbReference>
<dbReference type="InterPro" id="IPR001387">
    <property type="entry name" value="Cro/C1-type_HTH"/>
</dbReference>
<dbReference type="OrthoDB" id="9794834at2"/>
<dbReference type="Proteomes" id="UP000305778">
    <property type="component" value="Unassembled WGS sequence"/>
</dbReference>
<evidence type="ECO:0000256" key="1">
    <source>
        <dbReference type="ARBA" id="ARBA00007227"/>
    </source>
</evidence>
<dbReference type="Gene3D" id="1.10.260.40">
    <property type="entry name" value="lambda repressor-like DNA-binding domains"/>
    <property type="match status" value="1"/>
</dbReference>
<dbReference type="PANTHER" id="PTHR43236">
    <property type="entry name" value="ANTITOXIN HIGA1"/>
    <property type="match status" value="1"/>
</dbReference>
<feature type="domain" description="HTH cro/C1-type" evidence="2">
    <location>
        <begin position="2"/>
        <end position="63"/>
    </location>
</feature>
<gene>
    <name evidence="3" type="ORF">FCI23_53385</name>
</gene>
<evidence type="ECO:0000259" key="2">
    <source>
        <dbReference type="PROSITE" id="PS50943"/>
    </source>
</evidence>
<dbReference type="Pfam" id="PF01381">
    <property type="entry name" value="HTH_3"/>
    <property type="match status" value="1"/>
</dbReference>
<dbReference type="CDD" id="cd00093">
    <property type="entry name" value="HTH_XRE"/>
    <property type="match status" value="1"/>
</dbReference>
<reference evidence="3 4" key="1">
    <citation type="submission" date="2019-04" db="EMBL/GenBank/DDBJ databases">
        <title>Streptomyces oryziradicis sp. nov., a novel actinomycete isolated from rhizosphere soil of rice (Oryza sativa L.).</title>
        <authorList>
            <person name="Li C."/>
        </authorList>
    </citation>
    <scope>NUCLEOTIDE SEQUENCE [LARGE SCALE GENOMIC DNA]</scope>
    <source>
        <strain evidence="3 4">NEAU-C40</strain>
    </source>
</reference>
<evidence type="ECO:0000313" key="4">
    <source>
        <dbReference type="Proteomes" id="UP000305778"/>
    </source>
</evidence>
<dbReference type="AlphaFoldDB" id="A0A4U0RHE7"/>
<proteinExistence type="inferred from homology"/>
<organism evidence="3 4">
    <name type="scientific">Actinacidiphila oryziradicis</name>
    <dbReference type="NCBI Taxonomy" id="2571141"/>
    <lineage>
        <taxon>Bacteria</taxon>
        <taxon>Bacillati</taxon>
        <taxon>Actinomycetota</taxon>
        <taxon>Actinomycetes</taxon>
        <taxon>Kitasatosporales</taxon>
        <taxon>Streptomycetaceae</taxon>
        <taxon>Actinacidiphila</taxon>
    </lineage>
</organism>
<dbReference type="Gene3D" id="1.10.10.2910">
    <property type="match status" value="1"/>
</dbReference>
<dbReference type="PROSITE" id="PS50943">
    <property type="entry name" value="HTH_CROC1"/>
    <property type="match status" value="1"/>
</dbReference>
<dbReference type="InterPro" id="IPR010982">
    <property type="entry name" value="Lambda_DNA-bd_dom_sf"/>
</dbReference>
<sequence>MLVLARESRGWTQADLAAEMSKVDPDGRVSQGYVSRAEAGRLPVSGERLHLFSAALRYTPQMLSRTTDLHGVGIGLVHHRKRASLGAIALRRIHAVLALTRLQTDALTRAAGLSGENRFRLIEVTPLDTPQEAAETLREDWGVGPGPIEDLVQLIEAAGALVVVRDLATTELDAVSQWVPGGRPLFLLNSHAPPDRFRFSLAHELGHVVMHTQPGEGRRQEDEADHFAAELLMPYATIRDELKQGVDIPRLLELKARWGVSMAALIRRASSLNVITDWQYRNLMVEMSALGYRTTEPGVVPRETPQRLAQVVTRLEQQHLGQDQAAHLAGLGGEEFHEIYLCASRSAGALCSSVKP</sequence>
<dbReference type="InterPro" id="IPR052345">
    <property type="entry name" value="Rad_response_metalloprotease"/>
</dbReference>
<dbReference type="SMART" id="SM00530">
    <property type="entry name" value="HTH_XRE"/>
    <property type="match status" value="1"/>
</dbReference>
<comment type="caution">
    <text evidence="3">The sequence shown here is derived from an EMBL/GenBank/DDBJ whole genome shotgun (WGS) entry which is preliminary data.</text>
</comment>
<comment type="similarity">
    <text evidence="1">Belongs to the short-chain fatty acyl-CoA assimilation regulator (ScfR) family.</text>
</comment>
<evidence type="ECO:0000313" key="3">
    <source>
        <dbReference type="EMBL" id="TJZ94587.1"/>
    </source>
</evidence>
<dbReference type="GO" id="GO:0003677">
    <property type="term" value="F:DNA binding"/>
    <property type="evidence" value="ECO:0007669"/>
    <property type="project" value="InterPro"/>
</dbReference>
<dbReference type="Pfam" id="PF06114">
    <property type="entry name" value="Peptidase_M78"/>
    <property type="match status" value="1"/>
</dbReference>